<evidence type="ECO:0000313" key="2">
    <source>
        <dbReference type="EMBL" id="ETV89846.1"/>
    </source>
</evidence>
<sequence length="173" mass="18430">MTTPAPTHDVDMIDVACDDFQPSPTSLNAAATTPLLTKPEPSDTPPAELPRSSPDAAATPPRKTMNPIRILRSHVLQEARNAVAFNVPSPTPAAATKASASYDVTLPPDAVPSSQAVLTTDHHLPRKTGPRPKAFQRTDHHSPGKTGPRPKTEDVPANQQRPLLAPVLVSDQR</sequence>
<dbReference type="AlphaFoldDB" id="A0A024T8D9"/>
<feature type="region of interest" description="Disordered" evidence="1">
    <location>
        <begin position="86"/>
        <end position="173"/>
    </location>
</feature>
<feature type="region of interest" description="Disordered" evidence="1">
    <location>
        <begin position="20"/>
        <end position="67"/>
    </location>
</feature>
<dbReference type="GeneID" id="20092364"/>
<reference evidence="2" key="1">
    <citation type="submission" date="2013-12" db="EMBL/GenBank/DDBJ databases">
        <title>The Genome Sequence of Aphanomyces invadans NJM9701.</title>
        <authorList>
            <consortium name="The Broad Institute Genomics Platform"/>
            <person name="Russ C."/>
            <person name="Tyler B."/>
            <person name="van West P."/>
            <person name="Dieguez-Uribeondo J."/>
            <person name="Young S.K."/>
            <person name="Zeng Q."/>
            <person name="Gargeya S."/>
            <person name="Fitzgerald M."/>
            <person name="Abouelleil A."/>
            <person name="Alvarado L."/>
            <person name="Chapman S.B."/>
            <person name="Gainer-Dewar J."/>
            <person name="Goldberg J."/>
            <person name="Griggs A."/>
            <person name="Gujja S."/>
            <person name="Hansen M."/>
            <person name="Howarth C."/>
            <person name="Imamovic A."/>
            <person name="Ireland A."/>
            <person name="Larimer J."/>
            <person name="McCowan C."/>
            <person name="Murphy C."/>
            <person name="Pearson M."/>
            <person name="Poon T.W."/>
            <person name="Priest M."/>
            <person name="Roberts A."/>
            <person name="Saif S."/>
            <person name="Shea T."/>
            <person name="Sykes S."/>
            <person name="Wortman J."/>
            <person name="Nusbaum C."/>
            <person name="Birren B."/>
        </authorList>
    </citation>
    <scope>NUCLEOTIDE SEQUENCE [LARGE SCALE GENOMIC DNA]</scope>
    <source>
        <strain evidence="2">NJM9701</strain>
    </source>
</reference>
<evidence type="ECO:0000256" key="1">
    <source>
        <dbReference type="SAM" id="MobiDB-lite"/>
    </source>
</evidence>
<gene>
    <name evidence="2" type="ORF">H310_15314</name>
</gene>
<name>A0A024T8D9_9STRA</name>
<dbReference type="EMBL" id="KI914284">
    <property type="protein sequence ID" value="ETV89846.1"/>
    <property type="molecule type" value="Genomic_DNA"/>
</dbReference>
<proteinExistence type="predicted"/>
<dbReference type="VEuPathDB" id="FungiDB:H310_15314"/>
<feature type="compositionally biased region" description="Polar residues" evidence="1">
    <location>
        <begin position="22"/>
        <end position="35"/>
    </location>
</feature>
<accession>A0A024T8D9</accession>
<feature type="compositionally biased region" description="Low complexity" evidence="1">
    <location>
        <begin position="92"/>
        <end position="101"/>
    </location>
</feature>
<protein>
    <submittedName>
        <fullName evidence="2">Uncharacterized protein</fullName>
    </submittedName>
</protein>
<dbReference type="RefSeq" id="XP_008881521.1">
    <property type="nucleotide sequence ID" value="XM_008883299.1"/>
</dbReference>
<organism evidence="2">
    <name type="scientific">Aphanomyces invadans</name>
    <dbReference type="NCBI Taxonomy" id="157072"/>
    <lineage>
        <taxon>Eukaryota</taxon>
        <taxon>Sar</taxon>
        <taxon>Stramenopiles</taxon>
        <taxon>Oomycota</taxon>
        <taxon>Saprolegniomycetes</taxon>
        <taxon>Saprolegniales</taxon>
        <taxon>Verrucalvaceae</taxon>
        <taxon>Aphanomyces</taxon>
    </lineage>
</organism>